<keyword evidence="3" id="KW-1185">Reference proteome</keyword>
<dbReference type="Proteomes" id="UP001319921">
    <property type="component" value="Chromosome"/>
</dbReference>
<evidence type="ECO:0000313" key="3">
    <source>
        <dbReference type="Proteomes" id="UP001319921"/>
    </source>
</evidence>
<reference evidence="2 3" key="1">
    <citation type="journal article" date="2022" name="Microbiol. Resour. Announc.">
        <title>Complete Genome Sequence of the Hyperthermophilic and Acidophilic Archaeon Saccharolobus caldissimus Strain HS-3T.</title>
        <authorList>
            <person name="Sakai H.D."/>
            <person name="Kurosawa N."/>
        </authorList>
    </citation>
    <scope>NUCLEOTIDE SEQUENCE [LARGE SCALE GENOMIC DNA]</scope>
    <source>
        <strain evidence="2 3">JCM32116</strain>
    </source>
</reference>
<proteinExistence type="predicted"/>
<gene>
    <name evidence="2" type="ORF">SACC_05360</name>
</gene>
<keyword evidence="1" id="KW-0472">Membrane</keyword>
<evidence type="ECO:0000256" key="1">
    <source>
        <dbReference type="SAM" id="Phobius"/>
    </source>
</evidence>
<dbReference type="GeneID" id="68865266"/>
<protein>
    <submittedName>
        <fullName evidence="2">Uncharacterized protein</fullName>
    </submittedName>
</protein>
<evidence type="ECO:0000313" key="2">
    <source>
        <dbReference type="EMBL" id="BDB97519.1"/>
    </source>
</evidence>
<organism evidence="2 3">
    <name type="scientific">Saccharolobus caldissimus</name>
    <dbReference type="NCBI Taxonomy" id="1702097"/>
    <lineage>
        <taxon>Archaea</taxon>
        <taxon>Thermoproteota</taxon>
        <taxon>Thermoprotei</taxon>
        <taxon>Sulfolobales</taxon>
        <taxon>Sulfolobaceae</taxon>
        <taxon>Saccharolobus</taxon>
    </lineage>
</organism>
<dbReference type="EMBL" id="AP025226">
    <property type="protein sequence ID" value="BDB97519.1"/>
    <property type="molecule type" value="Genomic_DNA"/>
</dbReference>
<accession>A0AAQ4CNY8</accession>
<dbReference type="AlphaFoldDB" id="A0AAQ4CNY8"/>
<feature type="transmembrane region" description="Helical" evidence="1">
    <location>
        <begin position="516"/>
        <end position="534"/>
    </location>
</feature>
<name>A0AAQ4CNY8_9CREN</name>
<dbReference type="RefSeq" id="WP_229571508.1">
    <property type="nucleotide sequence ID" value="NZ_AP025226.1"/>
</dbReference>
<dbReference type="KEGG" id="scas:SACC_05360"/>
<keyword evidence="1" id="KW-0812">Transmembrane</keyword>
<sequence>MRKILLVAIFFLLILEIMSMVALSYSILIISPKIVKVLEQENNLNNIYSNPNWTNGTAIVEKNTSYEIIYGLDYSYAVQKIDISSLSNFTYAVKYDYISGIQAGAIILGGNVELNKPANIQPYVLIYSVVSGELLIKTPTTTLKSVIKDLPSSVSGILIIHFTDVEGNLTITTISLDNSNVTLVYITPIPWSSIKYVGWLQDEGFSFIYYLSEPISLAETIPMIAGSTFLVSNVVSSPIWKLGTAKVVNHTNNYEILEGESGGSYIVQYYNISPLRYFIVSSNFTYYNGSNVGIELLGSNIDLSEPDNQQIYALLYSVNNGILWIEEPSKGWYEIKSGLPVIKNGVISLLLLNDEGNVSLYEIIINKTLYFINITTPIPWNNITYVGWRVDNGFSKLIFMSQNYIVMQQTNLAFEFLNNNGSPASDQKYYIYIGNNLTCLQFYSSGYTNSDGMASILLPIIYSTYNNYEYIRIIWINKSVNVTLMIPLIQYKYEQLDIPLNPFNLNEEKINIKVNYLELALFLSLIIVLLMYLWEDKIKGK</sequence>
<keyword evidence="1" id="KW-1133">Transmembrane helix</keyword>